<reference evidence="2" key="1">
    <citation type="submission" date="2020-07" db="EMBL/GenBank/DDBJ databases">
        <title>Draft Genome Sequence of a Deep-Sea Yeast, Naganishia (Cryptococcus) liquefaciens strain N6.</title>
        <authorList>
            <person name="Han Y.W."/>
            <person name="Kajitani R."/>
            <person name="Morimoto H."/>
            <person name="Parhat M."/>
            <person name="Tsubouchi H."/>
            <person name="Bakenova O."/>
            <person name="Ogata M."/>
            <person name="Argunhan B."/>
            <person name="Aoki R."/>
            <person name="Kajiwara S."/>
            <person name="Itoh T."/>
            <person name="Iwasaki H."/>
        </authorList>
    </citation>
    <scope>NUCLEOTIDE SEQUENCE</scope>
    <source>
        <strain evidence="2">N6</strain>
    </source>
</reference>
<keyword evidence="3" id="KW-1185">Reference proteome</keyword>
<dbReference type="AlphaFoldDB" id="A0A8H3TRN6"/>
<comment type="caution">
    <text evidence="2">The sequence shown here is derived from an EMBL/GenBank/DDBJ whole genome shotgun (WGS) entry which is preliminary data.</text>
</comment>
<dbReference type="InterPro" id="IPR019129">
    <property type="entry name" value="Folate-sensitive_fs_Fra10Ac1"/>
</dbReference>
<dbReference type="Pfam" id="PF09725">
    <property type="entry name" value="Fra10Ac1"/>
    <property type="match status" value="1"/>
</dbReference>
<protein>
    <submittedName>
        <fullName evidence="2">Uncharacterized protein</fullName>
    </submittedName>
</protein>
<feature type="compositionally biased region" description="Basic and acidic residues" evidence="1">
    <location>
        <begin position="182"/>
        <end position="192"/>
    </location>
</feature>
<accession>A0A8H3TRN6</accession>
<dbReference type="EMBL" id="BLZA01000013">
    <property type="protein sequence ID" value="GHJ85739.1"/>
    <property type="molecule type" value="Genomic_DNA"/>
</dbReference>
<sequence>MSKWHLPPDWRNYDGLTAYEREKRATIPYQQQNQLDQGNAAYKGRTEFDVLKDNHRFIREDEDPQNVTYEERLARAYESKLFKEYALIDLKHYKSRHIALRWRTAEEVIDSIGETTCASLRCPYHKPTQDQLARLERRGIAMPPLQAFELPFAYVEAGEKKQALVKVKVCDKCARKISYKPSNDRRSNEAHTEQGQSVPSSNSGRSSRRKREEHGARRSESPRRR</sequence>
<dbReference type="Proteomes" id="UP000620104">
    <property type="component" value="Unassembled WGS sequence"/>
</dbReference>
<proteinExistence type="predicted"/>
<dbReference type="OrthoDB" id="197967at2759"/>
<feature type="compositionally biased region" description="Basic and acidic residues" evidence="1">
    <location>
        <begin position="210"/>
        <end position="225"/>
    </location>
</feature>
<evidence type="ECO:0000313" key="2">
    <source>
        <dbReference type="EMBL" id="GHJ85739.1"/>
    </source>
</evidence>
<evidence type="ECO:0000313" key="3">
    <source>
        <dbReference type="Proteomes" id="UP000620104"/>
    </source>
</evidence>
<name>A0A8H3TRN6_9TREE</name>
<organism evidence="2 3">
    <name type="scientific">Naganishia liquefaciens</name>
    <dbReference type="NCBI Taxonomy" id="104408"/>
    <lineage>
        <taxon>Eukaryota</taxon>
        <taxon>Fungi</taxon>
        <taxon>Dikarya</taxon>
        <taxon>Basidiomycota</taxon>
        <taxon>Agaricomycotina</taxon>
        <taxon>Tremellomycetes</taxon>
        <taxon>Filobasidiales</taxon>
        <taxon>Filobasidiaceae</taxon>
        <taxon>Naganishia</taxon>
    </lineage>
</organism>
<gene>
    <name evidence="2" type="ORF">NliqN6_2141</name>
</gene>
<evidence type="ECO:0000256" key="1">
    <source>
        <dbReference type="SAM" id="MobiDB-lite"/>
    </source>
</evidence>
<feature type="region of interest" description="Disordered" evidence="1">
    <location>
        <begin position="180"/>
        <end position="225"/>
    </location>
</feature>